<evidence type="ECO:0000313" key="2">
    <source>
        <dbReference type="Proteomes" id="UP000007755"/>
    </source>
</evidence>
<reference evidence="1" key="1">
    <citation type="submission" date="2011-02" db="EMBL/GenBank/DDBJ databases">
        <title>The genome of the leaf-cutting ant Acromyrmex echinatior suggests key adaptations to social evolution and fungus farming.</title>
        <authorList>
            <person name="Nygaard S."/>
            <person name="Zhang G."/>
        </authorList>
    </citation>
    <scope>NUCLEOTIDE SEQUENCE</scope>
</reference>
<gene>
    <name evidence="1" type="ORF">G5I_04676</name>
</gene>
<sequence length="61" mass="6964">MLPTQQESPSSSSEVSIKFGSYLVNENSPTPYSDATRFNHKMENWAFSCHRDSRGKRTNSH</sequence>
<accession>F4WGA2</accession>
<dbReference type="STRING" id="103372.F4WGA2"/>
<dbReference type="InParanoid" id="F4WGA2"/>
<organism evidence="2">
    <name type="scientific">Acromyrmex echinatior</name>
    <name type="common">Panamanian leafcutter ant</name>
    <name type="synonym">Acromyrmex octospinosus echinatior</name>
    <dbReference type="NCBI Taxonomy" id="103372"/>
    <lineage>
        <taxon>Eukaryota</taxon>
        <taxon>Metazoa</taxon>
        <taxon>Ecdysozoa</taxon>
        <taxon>Arthropoda</taxon>
        <taxon>Hexapoda</taxon>
        <taxon>Insecta</taxon>
        <taxon>Pterygota</taxon>
        <taxon>Neoptera</taxon>
        <taxon>Endopterygota</taxon>
        <taxon>Hymenoptera</taxon>
        <taxon>Apocrita</taxon>
        <taxon>Aculeata</taxon>
        <taxon>Formicoidea</taxon>
        <taxon>Formicidae</taxon>
        <taxon>Myrmicinae</taxon>
        <taxon>Acromyrmex</taxon>
    </lineage>
</organism>
<dbReference type="EMBL" id="GL888128">
    <property type="protein sequence ID" value="EGI66869.1"/>
    <property type="molecule type" value="Genomic_DNA"/>
</dbReference>
<protein>
    <submittedName>
        <fullName evidence="1">Uncharacterized protein</fullName>
    </submittedName>
</protein>
<proteinExistence type="predicted"/>
<name>F4WGA2_ACREC</name>
<keyword evidence="2" id="KW-1185">Reference proteome</keyword>
<dbReference type="Proteomes" id="UP000007755">
    <property type="component" value="Unassembled WGS sequence"/>
</dbReference>
<dbReference type="AlphaFoldDB" id="F4WGA2"/>
<evidence type="ECO:0000313" key="1">
    <source>
        <dbReference type="EMBL" id="EGI66869.1"/>
    </source>
</evidence>